<proteinExistence type="predicted"/>
<organism evidence="2 3">
    <name type="scientific">Arabis nemorensis</name>
    <dbReference type="NCBI Taxonomy" id="586526"/>
    <lineage>
        <taxon>Eukaryota</taxon>
        <taxon>Viridiplantae</taxon>
        <taxon>Streptophyta</taxon>
        <taxon>Embryophyta</taxon>
        <taxon>Tracheophyta</taxon>
        <taxon>Spermatophyta</taxon>
        <taxon>Magnoliopsida</taxon>
        <taxon>eudicotyledons</taxon>
        <taxon>Gunneridae</taxon>
        <taxon>Pentapetalae</taxon>
        <taxon>rosids</taxon>
        <taxon>malvids</taxon>
        <taxon>Brassicales</taxon>
        <taxon>Brassicaceae</taxon>
        <taxon>Arabideae</taxon>
        <taxon>Arabis</taxon>
    </lineage>
</organism>
<name>A0A565AUE7_9BRAS</name>
<feature type="region of interest" description="Disordered" evidence="1">
    <location>
        <begin position="1"/>
        <end position="75"/>
    </location>
</feature>
<dbReference type="EMBL" id="CABITT030000001">
    <property type="protein sequence ID" value="VVA92987.1"/>
    <property type="molecule type" value="Genomic_DNA"/>
</dbReference>
<evidence type="ECO:0000313" key="2">
    <source>
        <dbReference type="EMBL" id="VVA92987.1"/>
    </source>
</evidence>
<sequence length="100" mass="10900">MSLSYKGAVTGADTSTFYGANKAPTGKNKGKRQVQEVKEEPDYHQNGAGSRHSKAKQGNKYGGAPSRAGRSSGQARMVEYKKRFAVSAEAFQHFRNQPSF</sequence>
<dbReference type="Proteomes" id="UP000489600">
    <property type="component" value="Unassembled WGS sequence"/>
</dbReference>
<evidence type="ECO:0000313" key="3">
    <source>
        <dbReference type="Proteomes" id="UP000489600"/>
    </source>
</evidence>
<accession>A0A565AUE7</accession>
<gene>
    <name evidence="2" type="ORF">ANE_LOCUS3432</name>
</gene>
<feature type="compositionally biased region" description="Low complexity" evidence="1">
    <location>
        <begin position="62"/>
        <end position="75"/>
    </location>
</feature>
<keyword evidence="3" id="KW-1185">Reference proteome</keyword>
<protein>
    <submittedName>
        <fullName evidence="2">Uncharacterized protein</fullName>
    </submittedName>
</protein>
<evidence type="ECO:0000256" key="1">
    <source>
        <dbReference type="SAM" id="MobiDB-lite"/>
    </source>
</evidence>
<dbReference type="AlphaFoldDB" id="A0A565AUE7"/>
<feature type="compositionally biased region" description="Basic and acidic residues" evidence="1">
    <location>
        <begin position="33"/>
        <end position="43"/>
    </location>
</feature>
<comment type="caution">
    <text evidence="2">The sequence shown here is derived from an EMBL/GenBank/DDBJ whole genome shotgun (WGS) entry which is preliminary data.</text>
</comment>
<reference evidence="2" key="1">
    <citation type="submission" date="2019-07" db="EMBL/GenBank/DDBJ databases">
        <authorList>
            <person name="Dittberner H."/>
        </authorList>
    </citation>
    <scope>NUCLEOTIDE SEQUENCE [LARGE SCALE GENOMIC DNA]</scope>
</reference>